<dbReference type="Proteomes" id="UP000494110">
    <property type="component" value="Unassembled WGS sequence"/>
</dbReference>
<dbReference type="PANTHER" id="PTHR43283:SF7">
    <property type="entry name" value="BETA-LACTAMASE-RELATED DOMAIN-CONTAINING PROTEIN"/>
    <property type="match status" value="1"/>
</dbReference>
<feature type="domain" description="Beta-lactamase-related" evidence="2">
    <location>
        <begin position="130"/>
        <end position="416"/>
    </location>
</feature>
<evidence type="ECO:0000259" key="2">
    <source>
        <dbReference type="Pfam" id="PF00144"/>
    </source>
</evidence>
<dbReference type="PANTHER" id="PTHR43283">
    <property type="entry name" value="BETA-LACTAMASE-RELATED"/>
    <property type="match status" value="1"/>
</dbReference>
<evidence type="ECO:0000313" key="4">
    <source>
        <dbReference type="Proteomes" id="UP000494110"/>
    </source>
</evidence>
<dbReference type="AlphaFoldDB" id="A0A6P3AW58"/>
<sequence>MRIHRRFTAIRRTRRLADTFVLAGGLALAAIAPAASAVPAAPDAVTPGMMQGFPPPAGQVVNKANAFTPARLRWALGNTRLLAPTAGIRHAATPMPLLEQPASGLDSLPVTIGGETLTLDAYLRATHTDGFIVVQRGRIVYERYFDGFRPDQPHAWASMTKSVTGLLAAQMIESGVLDAGAPLARTVPELADTPFGGATLQQNLDMEVPTAYAPGIPPDLGLFGAVGLVPHREGAPASIADFLLTVQRVPDVAPGSTWFYQNGSPEAVAWAMQRATGQSWSALVERWLWRDFAEDDAYVVVDRNAMAMASGGLYTTLRDAARFAERVRTGLGGARGALPAATIRAALQPAPNAALFAKGNVIAGKDGYAYRDYWYQVNDGDGSFAAAGRFGQSILVDPKHALTIVKFSSSPDFAPRALDAQGESTRPRAALERGDALSRVARAVAEQLP</sequence>
<reference evidence="3 4" key="1">
    <citation type="submission" date="2019-09" db="EMBL/GenBank/DDBJ databases">
        <authorList>
            <person name="Depoorter E."/>
        </authorList>
    </citation>
    <scope>NUCLEOTIDE SEQUENCE [LARGE SCALE GENOMIC DNA]</scope>
    <source>
        <strain evidence="3">R-39750</strain>
    </source>
</reference>
<evidence type="ECO:0000256" key="1">
    <source>
        <dbReference type="SAM" id="SignalP"/>
    </source>
</evidence>
<dbReference type="InterPro" id="IPR050789">
    <property type="entry name" value="Diverse_Enzym_Activities"/>
</dbReference>
<name>A0A6P3AW58_BURL3</name>
<dbReference type="RefSeq" id="WP_175015449.1">
    <property type="nucleotide sequence ID" value="NZ_CABVQN010000040.1"/>
</dbReference>
<feature type="chain" id="PRO_5026747636" evidence="1">
    <location>
        <begin position="38"/>
        <end position="449"/>
    </location>
</feature>
<proteinExistence type="predicted"/>
<dbReference type="Gene3D" id="3.40.710.10">
    <property type="entry name" value="DD-peptidase/beta-lactamase superfamily"/>
    <property type="match status" value="1"/>
</dbReference>
<dbReference type="SUPFAM" id="SSF56601">
    <property type="entry name" value="beta-lactamase/transpeptidase-like"/>
    <property type="match status" value="1"/>
</dbReference>
<accession>A0A6P3AW58</accession>
<dbReference type="Pfam" id="PF00144">
    <property type="entry name" value="Beta-lactamase"/>
    <property type="match status" value="1"/>
</dbReference>
<dbReference type="InterPro" id="IPR001466">
    <property type="entry name" value="Beta-lactam-related"/>
</dbReference>
<dbReference type="GO" id="GO:0016787">
    <property type="term" value="F:hydrolase activity"/>
    <property type="evidence" value="ECO:0007669"/>
    <property type="project" value="UniProtKB-KW"/>
</dbReference>
<evidence type="ECO:0000313" key="3">
    <source>
        <dbReference type="EMBL" id="VWD51732.1"/>
    </source>
</evidence>
<protein>
    <submittedName>
        <fullName evidence="3">6-aminohexanoate-dimer hydrolase</fullName>
    </submittedName>
</protein>
<organism evidence="3 4">
    <name type="scientific">Burkholderia lata (strain ATCC 17760 / DSM 23089 / LMG 22485 / NCIMB 9086 / R18194 / 383)</name>
    <dbReference type="NCBI Taxonomy" id="482957"/>
    <lineage>
        <taxon>Bacteria</taxon>
        <taxon>Pseudomonadati</taxon>
        <taxon>Pseudomonadota</taxon>
        <taxon>Betaproteobacteria</taxon>
        <taxon>Burkholderiales</taxon>
        <taxon>Burkholderiaceae</taxon>
        <taxon>Burkholderia</taxon>
        <taxon>Burkholderia cepacia complex</taxon>
    </lineage>
</organism>
<dbReference type="InterPro" id="IPR012338">
    <property type="entry name" value="Beta-lactam/transpept-like"/>
</dbReference>
<keyword evidence="3" id="KW-0378">Hydrolase</keyword>
<dbReference type="EMBL" id="CABVQN010000040">
    <property type="protein sequence ID" value="VWD51732.1"/>
    <property type="molecule type" value="Genomic_DNA"/>
</dbReference>
<keyword evidence="1" id="KW-0732">Signal</keyword>
<feature type="signal peptide" evidence="1">
    <location>
        <begin position="1"/>
        <end position="37"/>
    </location>
</feature>
<gene>
    <name evidence="3" type="ORF">BLA39750_06231</name>
</gene>